<dbReference type="InParanoid" id="S8E1E1"/>
<dbReference type="HOGENOM" id="CLU_100697_0_0_1"/>
<feature type="compositionally biased region" description="Polar residues" evidence="1">
    <location>
        <begin position="14"/>
        <end position="30"/>
    </location>
</feature>
<accession>S8E1E1</accession>
<evidence type="ECO:0000313" key="2">
    <source>
        <dbReference type="EMBL" id="EPS98602.1"/>
    </source>
</evidence>
<evidence type="ECO:0000313" key="3">
    <source>
        <dbReference type="Proteomes" id="UP000015241"/>
    </source>
</evidence>
<feature type="compositionally biased region" description="Basic and acidic residues" evidence="1">
    <location>
        <begin position="157"/>
        <end position="187"/>
    </location>
</feature>
<dbReference type="EMBL" id="KE504164">
    <property type="protein sequence ID" value="EPS98602.1"/>
    <property type="molecule type" value="Genomic_DNA"/>
</dbReference>
<dbReference type="Proteomes" id="UP000015241">
    <property type="component" value="Unassembled WGS sequence"/>
</dbReference>
<dbReference type="AlphaFoldDB" id="S8E1E1"/>
<feature type="compositionally biased region" description="Basic residues" evidence="1">
    <location>
        <begin position="33"/>
        <end position="42"/>
    </location>
</feature>
<reference evidence="2 3" key="1">
    <citation type="journal article" date="2012" name="Science">
        <title>The Paleozoic origin of enzymatic lignin decomposition reconstructed from 31 fungal genomes.</title>
        <authorList>
            <person name="Floudas D."/>
            <person name="Binder M."/>
            <person name="Riley R."/>
            <person name="Barry K."/>
            <person name="Blanchette R.A."/>
            <person name="Henrissat B."/>
            <person name="Martinez A.T."/>
            <person name="Otillar R."/>
            <person name="Spatafora J.W."/>
            <person name="Yadav J.S."/>
            <person name="Aerts A."/>
            <person name="Benoit I."/>
            <person name="Boyd A."/>
            <person name="Carlson A."/>
            <person name="Copeland A."/>
            <person name="Coutinho P.M."/>
            <person name="de Vries R.P."/>
            <person name="Ferreira P."/>
            <person name="Findley K."/>
            <person name="Foster B."/>
            <person name="Gaskell J."/>
            <person name="Glotzer D."/>
            <person name="Gorecki P."/>
            <person name="Heitman J."/>
            <person name="Hesse C."/>
            <person name="Hori C."/>
            <person name="Igarashi K."/>
            <person name="Jurgens J.A."/>
            <person name="Kallen N."/>
            <person name="Kersten P."/>
            <person name="Kohler A."/>
            <person name="Kuees U."/>
            <person name="Kumar T.K.A."/>
            <person name="Kuo A."/>
            <person name="LaButti K."/>
            <person name="Larrondo L.F."/>
            <person name="Lindquist E."/>
            <person name="Ling A."/>
            <person name="Lombard V."/>
            <person name="Lucas S."/>
            <person name="Lundell T."/>
            <person name="Martin R."/>
            <person name="McLaughlin D.J."/>
            <person name="Morgenstern I."/>
            <person name="Morin E."/>
            <person name="Murat C."/>
            <person name="Nagy L.G."/>
            <person name="Nolan M."/>
            <person name="Ohm R.A."/>
            <person name="Patyshakuliyeva A."/>
            <person name="Rokas A."/>
            <person name="Ruiz-Duenas F.J."/>
            <person name="Sabat G."/>
            <person name="Salamov A."/>
            <person name="Samejima M."/>
            <person name="Schmutz J."/>
            <person name="Slot J.C."/>
            <person name="St John F."/>
            <person name="Stenlid J."/>
            <person name="Sun H."/>
            <person name="Sun S."/>
            <person name="Syed K."/>
            <person name="Tsang A."/>
            <person name="Wiebenga A."/>
            <person name="Young D."/>
            <person name="Pisabarro A."/>
            <person name="Eastwood D.C."/>
            <person name="Martin F."/>
            <person name="Cullen D."/>
            <person name="Grigoriev I.V."/>
            <person name="Hibbett D.S."/>
        </authorList>
    </citation>
    <scope>NUCLEOTIDE SEQUENCE</scope>
    <source>
        <strain evidence="3">FP-58527</strain>
    </source>
</reference>
<gene>
    <name evidence="2" type="ORF">FOMPIDRAFT_1017661</name>
</gene>
<dbReference type="eggNOG" id="ENOG502SS2A">
    <property type="taxonomic scope" value="Eukaryota"/>
</dbReference>
<sequence length="203" mass="21168">MAGTKRAAEEEHSGPTTRSAKAPKTENTSPAKGRGRGGKKGPKTTMAASQFKNRAMPLHVNITHTPPALPDATGEDKETVSVASQDPGFIGATTLVPSTFATGSYGWKGSKRVTIELQNADSAEGEKEKVHVMITINATVMGSKGAKGEGEEDAKEGEEHTEEHAEEQADEAANGKEENGTEPKDGDITEALLEAETAAAAEA</sequence>
<name>S8E1E1_FOMSC</name>
<organism evidence="2 3">
    <name type="scientific">Fomitopsis schrenkii</name>
    <name type="common">Brown rot fungus</name>
    <dbReference type="NCBI Taxonomy" id="2126942"/>
    <lineage>
        <taxon>Eukaryota</taxon>
        <taxon>Fungi</taxon>
        <taxon>Dikarya</taxon>
        <taxon>Basidiomycota</taxon>
        <taxon>Agaricomycotina</taxon>
        <taxon>Agaricomycetes</taxon>
        <taxon>Polyporales</taxon>
        <taxon>Fomitopsis</taxon>
    </lineage>
</organism>
<dbReference type="STRING" id="743788.S8E1E1"/>
<evidence type="ECO:0000256" key="1">
    <source>
        <dbReference type="SAM" id="MobiDB-lite"/>
    </source>
</evidence>
<feature type="compositionally biased region" description="Low complexity" evidence="1">
    <location>
        <begin position="189"/>
        <end position="203"/>
    </location>
</feature>
<feature type="region of interest" description="Disordered" evidence="1">
    <location>
        <begin position="1"/>
        <end position="48"/>
    </location>
</feature>
<feature type="region of interest" description="Disordered" evidence="1">
    <location>
        <begin position="61"/>
        <end position="82"/>
    </location>
</feature>
<keyword evidence="3" id="KW-1185">Reference proteome</keyword>
<feature type="region of interest" description="Disordered" evidence="1">
    <location>
        <begin position="141"/>
        <end position="203"/>
    </location>
</feature>
<feature type="compositionally biased region" description="Basic and acidic residues" evidence="1">
    <location>
        <begin position="1"/>
        <end position="13"/>
    </location>
</feature>
<protein>
    <submittedName>
        <fullName evidence="2">Uncharacterized protein</fullName>
    </submittedName>
</protein>
<proteinExistence type="predicted"/>
<dbReference type="OrthoDB" id="2497589at2759"/>